<reference evidence="1 2" key="1">
    <citation type="submission" date="2024-02" db="EMBL/GenBank/DDBJ databases">
        <title>De novo assembly and annotation of 12 fungi associated with fruit tree decline syndrome in Ontario, Canada.</title>
        <authorList>
            <person name="Sulman M."/>
            <person name="Ellouze W."/>
            <person name="Ilyukhin E."/>
        </authorList>
    </citation>
    <scope>NUCLEOTIDE SEQUENCE [LARGE SCALE GENOMIC DNA]</scope>
    <source>
        <strain evidence="1 2">M1-105</strain>
    </source>
</reference>
<accession>A0ABR3SQC2</accession>
<gene>
    <name evidence="1" type="ORF">SLS56_006542</name>
</gene>
<dbReference type="SUPFAM" id="SSF53850">
    <property type="entry name" value="Periplasmic binding protein-like II"/>
    <property type="match status" value="1"/>
</dbReference>
<protein>
    <recommendedName>
        <fullName evidence="3">4,5-dihydroxyphthalate decarboxylase</fullName>
    </recommendedName>
</protein>
<organism evidence="1 2">
    <name type="scientific">Neofusicoccum ribis</name>
    <dbReference type="NCBI Taxonomy" id="45134"/>
    <lineage>
        <taxon>Eukaryota</taxon>
        <taxon>Fungi</taxon>
        <taxon>Dikarya</taxon>
        <taxon>Ascomycota</taxon>
        <taxon>Pezizomycotina</taxon>
        <taxon>Dothideomycetes</taxon>
        <taxon>Dothideomycetes incertae sedis</taxon>
        <taxon>Botryosphaeriales</taxon>
        <taxon>Botryosphaeriaceae</taxon>
        <taxon>Neofusicoccum</taxon>
    </lineage>
</organism>
<dbReference type="EMBL" id="JAJVDC020000076">
    <property type="protein sequence ID" value="KAL1627119.1"/>
    <property type="molecule type" value="Genomic_DNA"/>
</dbReference>
<dbReference type="Gene3D" id="3.40.190.10">
    <property type="entry name" value="Periplasmic binding protein-like II"/>
    <property type="match status" value="1"/>
</dbReference>
<name>A0ABR3SQC2_9PEZI</name>
<keyword evidence="2" id="KW-1185">Reference proteome</keyword>
<proteinExistence type="predicted"/>
<evidence type="ECO:0008006" key="3">
    <source>
        <dbReference type="Google" id="ProtNLM"/>
    </source>
</evidence>
<evidence type="ECO:0000313" key="1">
    <source>
        <dbReference type="EMBL" id="KAL1627119.1"/>
    </source>
</evidence>
<dbReference type="Proteomes" id="UP001521116">
    <property type="component" value="Unassembled WGS sequence"/>
</dbReference>
<evidence type="ECO:0000313" key="2">
    <source>
        <dbReference type="Proteomes" id="UP001521116"/>
    </source>
</evidence>
<sequence>MVLQLSFACWDYDRMKAIEDGRVRPEGVELNFLNYRVEETFFRQLRFQEFDVSELSLSSYVITLNQENPPFIALPVFPSRFFRHQSIYINKTSGISKPEDLYGKRIGIPEYQMTAAVWQRGIMEDDFKVPMTAVEFYTGAIEPSDRTRSAKVPHSLPEGVKVTAISAGQNLAQMLADGELDAIFSATKPSSFYSSPNVDYLFRNFKEVEAEYFRRTKIFPIMHVIALKRSVYKSNPWIAKTLTKAFAQSLEMAYEPLYERGALRYMLPWLEQHVEETQSLMGEKWWRDGFEENKHVLDTFLTYHHRQGLSSRKFEAHELFAPSALENFVL</sequence>
<comment type="caution">
    <text evidence="1">The sequence shown here is derived from an EMBL/GenBank/DDBJ whole genome shotgun (WGS) entry which is preliminary data.</text>
</comment>